<dbReference type="EMBL" id="CP062966">
    <property type="protein sequence ID" value="QOL69607.1"/>
    <property type="molecule type" value="Genomic_DNA"/>
</dbReference>
<feature type="chain" id="PRO_5041792604" evidence="1">
    <location>
        <begin position="21"/>
        <end position="335"/>
    </location>
</feature>
<dbReference type="EMBL" id="JROC01000027">
    <property type="protein sequence ID" value="KGL67189.1"/>
    <property type="molecule type" value="Genomic_DNA"/>
</dbReference>
<dbReference type="Pfam" id="PF06207">
    <property type="entry name" value="DUF1002"/>
    <property type="match status" value="1"/>
</dbReference>
<dbReference type="RefSeq" id="WP_006499205.1">
    <property type="nucleotide sequence ID" value="NZ_CABMGR010000007.1"/>
</dbReference>
<dbReference type="Proteomes" id="UP000030001">
    <property type="component" value="Unassembled WGS sequence"/>
</dbReference>
<dbReference type="Proteomes" id="UP000593929">
    <property type="component" value="Chromosome"/>
</dbReference>
<organism evidence="2 4">
    <name type="scientific">Limosilactobacillus mucosae</name>
    <name type="common">Lactobacillus mucosae</name>
    <dbReference type="NCBI Taxonomy" id="97478"/>
    <lineage>
        <taxon>Bacteria</taxon>
        <taxon>Bacillati</taxon>
        <taxon>Bacillota</taxon>
        <taxon>Bacilli</taxon>
        <taxon>Lactobacillales</taxon>
        <taxon>Lactobacillaceae</taxon>
        <taxon>Limosilactobacillus</taxon>
    </lineage>
</organism>
<sequence length="335" mass="35178">MNKPIKMLAGLMLAVTLAGAAAVAAPAVVSADTATEQSSSSSSTATHTLSSSYVVYGAGAPQSVYDQLNSVMGVDSSFKKLTATASDYAKYIGNGTTTDAAMISSVAIAPTDPGSGVKVNIKKYNGQSNITEVTAQQYAMVAQMAGVTDITIVVTANRAVSGESALTGVYKAFEEDGHQLNSQNTAAANSVLDATQDAIDANKDDSSYPGKLMAAVGDTSKQIAQQKQSSGELATKADIQEMLNKALEKRGIADQTTTTQQEKIAGALVNFQNSPISSSKTYINNVTNTINNVKNSTGNLMNKAKNWANSEAGKETVKQAQNWLTRFINWVKSWF</sequence>
<evidence type="ECO:0000313" key="4">
    <source>
        <dbReference type="Proteomes" id="UP000030001"/>
    </source>
</evidence>
<evidence type="ECO:0000256" key="1">
    <source>
        <dbReference type="SAM" id="SignalP"/>
    </source>
</evidence>
<gene>
    <name evidence="3" type="ORF">LM011_09570</name>
    <name evidence="2" type="ORF">LX03_03520</name>
</gene>
<reference evidence="2 4" key="1">
    <citation type="submission" date="2014-09" db="EMBL/GenBank/DDBJ databases">
        <title>Lactobacillus mucosae CRL573 Genome Sequencing.</title>
        <authorList>
            <person name="Bleckwedel J."/>
            <person name="Teran L.C."/>
            <person name="Bonacina J."/>
            <person name="Saavedra L."/>
            <person name="Mozzi F.B."/>
            <person name="Raya R.R."/>
        </authorList>
    </citation>
    <scope>NUCLEOTIDE SEQUENCE [LARGE SCALE GENOMIC DNA]</scope>
    <source>
        <strain evidence="2 4">CRL573</strain>
    </source>
</reference>
<keyword evidence="1" id="KW-0732">Signal</keyword>
<reference evidence="3 5" key="2">
    <citation type="submission" date="2020-10" db="EMBL/GenBank/DDBJ databases">
        <title>Genome sequencing of Lactobacillus mucosae KCTC 21011.</title>
        <authorList>
            <person name="Kim J."/>
        </authorList>
    </citation>
    <scope>NUCLEOTIDE SEQUENCE [LARGE SCALE GENOMIC DNA]</scope>
    <source>
        <strain evidence="3 5">LM011</strain>
    </source>
</reference>
<feature type="signal peptide" evidence="1">
    <location>
        <begin position="1"/>
        <end position="20"/>
    </location>
</feature>
<evidence type="ECO:0000313" key="3">
    <source>
        <dbReference type="EMBL" id="QOL69607.1"/>
    </source>
</evidence>
<proteinExistence type="predicted"/>
<accession>A0A099YA62</accession>
<dbReference type="AlphaFoldDB" id="A0A099YA62"/>
<dbReference type="InterPro" id="IPR009343">
    <property type="entry name" value="DUF1002"/>
</dbReference>
<protein>
    <submittedName>
        <fullName evidence="3">DUF1002 domain-containing protein</fullName>
    </submittedName>
    <submittedName>
        <fullName evidence="2">Extracellular protein</fullName>
    </submittedName>
</protein>
<evidence type="ECO:0000313" key="5">
    <source>
        <dbReference type="Proteomes" id="UP000593929"/>
    </source>
</evidence>
<evidence type="ECO:0000313" key="2">
    <source>
        <dbReference type="EMBL" id="KGL67189.1"/>
    </source>
</evidence>
<name>A0A099YA62_LIMMU</name>